<accession>A0A679K630</accession>
<dbReference type="Proteomes" id="UP001055307">
    <property type="component" value="Unassembled WGS sequence"/>
</dbReference>
<keyword evidence="3" id="KW-1185">Reference proteome</keyword>
<sequence length="42" mass="4555">MPAKPALGAGGDASPEGWRRVRQAAWRLPAESLPLRLSVWIS</sequence>
<proteinExistence type="predicted"/>
<dbReference type="EMBL" id="BPQF01000010">
    <property type="protein sequence ID" value="GJD39419.1"/>
    <property type="molecule type" value="Genomic_DNA"/>
</dbReference>
<gene>
    <name evidence="1" type="ORF">MBLL_02709</name>
    <name evidence="2" type="ORF">OICFNHDK_1879</name>
</gene>
<organism evidence="1">
    <name type="scientific">Methylobacterium bullatum</name>
    <dbReference type="NCBI Taxonomy" id="570505"/>
    <lineage>
        <taxon>Bacteria</taxon>
        <taxon>Pseudomonadati</taxon>
        <taxon>Pseudomonadota</taxon>
        <taxon>Alphaproteobacteria</taxon>
        <taxon>Hyphomicrobiales</taxon>
        <taxon>Methylobacteriaceae</taxon>
        <taxon>Methylobacterium</taxon>
    </lineage>
</organism>
<reference evidence="1" key="2">
    <citation type="submission" date="2019-12" db="EMBL/GenBank/DDBJ databases">
        <authorList>
            <person name="Cremers G."/>
        </authorList>
    </citation>
    <scope>NUCLEOTIDE SEQUENCE</scope>
    <source>
        <strain evidence="1">Mbul2</strain>
    </source>
</reference>
<evidence type="ECO:0000313" key="3">
    <source>
        <dbReference type="Proteomes" id="UP001055307"/>
    </source>
</evidence>
<evidence type="ECO:0000313" key="2">
    <source>
        <dbReference type="EMBL" id="GJD39419.1"/>
    </source>
</evidence>
<reference evidence="2" key="1">
    <citation type="journal article" date="2016" name="Front. Microbiol.">
        <title>Genome Sequence of the Piezophilic, Mesophilic Sulfate-Reducing Bacterium Desulfovibrio indicus J2T.</title>
        <authorList>
            <person name="Cao J."/>
            <person name="Maignien L."/>
            <person name="Shao Z."/>
            <person name="Alain K."/>
            <person name="Jebbar M."/>
        </authorList>
    </citation>
    <scope>NUCLEOTIDE SEQUENCE</scope>
    <source>
        <strain evidence="2">DSM 21893</strain>
    </source>
</reference>
<name>A0A679K630_9HYPH</name>
<evidence type="ECO:0000313" key="1">
    <source>
        <dbReference type="EMBL" id="CAA2143218.1"/>
    </source>
</evidence>
<protein>
    <submittedName>
        <fullName evidence="1">Uncharacterized protein</fullName>
    </submittedName>
</protein>
<reference evidence="2" key="3">
    <citation type="submission" date="2021-08" db="EMBL/GenBank/DDBJ databases">
        <authorList>
            <person name="Tani A."/>
            <person name="Ola A."/>
            <person name="Ogura Y."/>
            <person name="Katsura K."/>
            <person name="Hayashi T."/>
        </authorList>
    </citation>
    <scope>NUCLEOTIDE SEQUENCE</scope>
    <source>
        <strain evidence="2">DSM 21893</strain>
    </source>
</reference>
<dbReference type="AlphaFoldDB" id="A0A679K630"/>
<dbReference type="EMBL" id="LR743511">
    <property type="protein sequence ID" value="CAA2143218.1"/>
    <property type="molecule type" value="Genomic_DNA"/>
</dbReference>